<gene>
    <name evidence="2" type="ORF">L207DRAFT_587069</name>
</gene>
<feature type="region of interest" description="Disordered" evidence="1">
    <location>
        <begin position="1"/>
        <end position="207"/>
    </location>
</feature>
<proteinExistence type="predicted"/>
<feature type="compositionally biased region" description="Low complexity" evidence="1">
    <location>
        <begin position="130"/>
        <end position="149"/>
    </location>
</feature>
<feature type="compositionally biased region" description="Polar residues" evidence="1">
    <location>
        <begin position="82"/>
        <end position="94"/>
    </location>
</feature>
<evidence type="ECO:0000256" key="1">
    <source>
        <dbReference type="SAM" id="MobiDB-lite"/>
    </source>
</evidence>
<keyword evidence="3" id="KW-1185">Reference proteome</keyword>
<evidence type="ECO:0000313" key="3">
    <source>
        <dbReference type="Proteomes" id="UP000235786"/>
    </source>
</evidence>
<reference evidence="2 3" key="1">
    <citation type="submission" date="2016-04" db="EMBL/GenBank/DDBJ databases">
        <title>A degradative enzymes factory behind the ericoid mycorrhizal symbiosis.</title>
        <authorList>
            <consortium name="DOE Joint Genome Institute"/>
            <person name="Martino E."/>
            <person name="Morin E."/>
            <person name="Grelet G."/>
            <person name="Kuo A."/>
            <person name="Kohler A."/>
            <person name="Daghino S."/>
            <person name="Barry K."/>
            <person name="Choi C."/>
            <person name="Cichocki N."/>
            <person name="Clum A."/>
            <person name="Copeland A."/>
            <person name="Hainaut M."/>
            <person name="Haridas S."/>
            <person name="Labutti K."/>
            <person name="Lindquist E."/>
            <person name="Lipzen A."/>
            <person name="Khouja H.-R."/>
            <person name="Murat C."/>
            <person name="Ohm R."/>
            <person name="Olson A."/>
            <person name="Spatafora J."/>
            <person name="Veneault-Fourrey C."/>
            <person name="Henrissat B."/>
            <person name="Grigoriev I."/>
            <person name="Martin F."/>
            <person name="Perotto S."/>
        </authorList>
    </citation>
    <scope>NUCLEOTIDE SEQUENCE [LARGE SCALE GENOMIC DNA]</scope>
    <source>
        <strain evidence="2 3">F</strain>
    </source>
</reference>
<feature type="compositionally biased region" description="Gly residues" evidence="1">
    <location>
        <begin position="67"/>
        <end position="76"/>
    </location>
</feature>
<evidence type="ECO:0000313" key="2">
    <source>
        <dbReference type="EMBL" id="PMD36038.1"/>
    </source>
</evidence>
<dbReference type="AlphaFoldDB" id="A0A2J6RBZ8"/>
<protein>
    <submittedName>
        <fullName evidence="2">Uncharacterized protein</fullName>
    </submittedName>
</protein>
<feature type="compositionally biased region" description="Polar residues" evidence="1">
    <location>
        <begin position="119"/>
        <end position="129"/>
    </location>
</feature>
<feature type="compositionally biased region" description="Gly residues" evidence="1">
    <location>
        <begin position="19"/>
        <end position="30"/>
    </location>
</feature>
<dbReference type="STRING" id="1149755.A0A2J6RBZ8"/>
<accession>A0A2J6RBZ8</accession>
<feature type="compositionally biased region" description="Basic and acidic residues" evidence="1">
    <location>
        <begin position="37"/>
        <end position="60"/>
    </location>
</feature>
<name>A0A2J6RBZ8_HYAVF</name>
<dbReference type="EMBL" id="KZ613951">
    <property type="protein sequence ID" value="PMD36038.1"/>
    <property type="molecule type" value="Genomic_DNA"/>
</dbReference>
<dbReference type="Proteomes" id="UP000235786">
    <property type="component" value="Unassembled WGS sequence"/>
</dbReference>
<dbReference type="OrthoDB" id="5415522at2759"/>
<organism evidence="2 3">
    <name type="scientific">Hyaloscypha variabilis (strain UAMH 11265 / GT02V1 / F)</name>
    <name type="common">Meliniomyces variabilis</name>
    <dbReference type="NCBI Taxonomy" id="1149755"/>
    <lineage>
        <taxon>Eukaryota</taxon>
        <taxon>Fungi</taxon>
        <taxon>Dikarya</taxon>
        <taxon>Ascomycota</taxon>
        <taxon>Pezizomycotina</taxon>
        <taxon>Leotiomycetes</taxon>
        <taxon>Helotiales</taxon>
        <taxon>Hyaloscyphaceae</taxon>
        <taxon>Hyaloscypha</taxon>
        <taxon>Hyaloscypha variabilis</taxon>
    </lineage>
</organism>
<sequence length="207" mass="23035">MSDKDHGYNDDGGYSESYNGGGDEGYGVGQSYGYQEQDDRSDSHYADEQSGHYQDEHSGRYSDNGYSKGGYCGDRSGGVTYATDNQGSKYVTDSQSHDEPAYYYRTQAESGQFEVFKRNQISPTRSATHSSNETSQPSSSNTSKGSSSGFTPYEITYRGTNSQENRYDNHGSYYYKNADDSTYYDNGYGEATYTAPDGKVYKKRSEP</sequence>